<keyword evidence="10" id="KW-1185">Reference proteome</keyword>
<dbReference type="GO" id="GO:0003998">
    <property type="term" value="F:acylphosphatase activity"/>
    <property type="evidence" value="ECO:0007669"/>
    <property type="project" value="UniProtKB-EC"/>
</dbReference>
<evidence type="ECO:0000256" key="6">
    <source>
        <dbReference type="RuleBase" id="RU000553"/>
    </source>
</evidence>
<feature type="active site" evidence="5">
    <location>
        <position position="18"/>
    </location>
</feature>
<dbReference type="RefSeq" id="WP_153736124.1">
    <property type="nucleotide sequence ID" value="NZ_WJNG01000005.1"/>
</dbReference>
<feature type="active site" evidence="5">
    <location>
        <position position="36"/>
    </location>
</feature>
<dbReference type="PRINTS" id="PR00112">
    <property type="entry name" value="ACYLPHPHTASE"/>
</dbReference>
<dbReference type="InterPro" id="IPR017968">
    <property type="entry name" value="Acylphosphatase_CS"/>
</dbReference>
<organism evidence="9 10">
    <name type="scientific">Aquibacillus halophilus</name>
    <dbReference type="NCBI Taxonomy" id="930132"/>
    <lineage>
        <taxon>Bacteria</taxon>
        <taxon>Bacillati</taxon>
        <taxon>Bacillota</taxon>
        <taxon>Bacilli</taxon>
        <taxon>Bacillales</taxon>
        <taxon>Bacillaceae</taxon>
        <taxon>Aquibacillus</taxon>
    </lineage>
</organism>
<dbReference type="Gene3D" id="3.30.70.100">
    <property type="match status" value="1"/>
</dbReference>
<dbReference type="Proteomes" id="UP000799092">
    <property type="component" value="Unassembled WGS sequence"/>
</dbReference>
<feature type="domain" description="Acylphosphatase-like" evidence="8">
    <location>
        <begin position="3"/>
        <end position="91"/>
    </location>
</feature>
<dbReference type="PANTHER" id="PTHR47268:SF4">
    <property type="entry name" value="ACYLPHOSPHATASE"/>
    <property type="match status" value="1"/>
</dbReference>
<comment type="similarity">
    <text evidence="1 7">Belongs to the acylphosphatase family.</text>
</comment>
<comment type="catalytic activity">
    <reaction evidence="4 5 6">
        <text>an acyl phosphate + H2O = a carboxylate + phosphate + H(+)</text>
        <dbReference type="Rhea" id="RHEA:14965"/>
        <dbReference type="ChEBI" id="CHEBI:15377"/>
        <dbReference type="ChEBI" id="CHEBI:15378"/>
        <dbReference type="ChEBI" id="CHEBI:29067"/>
        <dbReference type="ChEBI" id="CHEBI:43474"/>
        <dbReference type="ChEBI" id="CHEBI:59918"/>
        <dbReference type="EC" id="3.6.1.7"/>
    </reaction>
</comment>
<evidence type="ECO:0000256" key="5">
    <source>
        <dbReference type="PROSITE-ProRule" id="PRU00520"/>
    </source>
</evidence>
<evidence type="ECO:0000259" key="8">
    <source>
        <dbReference type="PROSITE" id="PS51160"/>
    </source>
</evidence>
<dbReference type="EMBL" id="WJNG01000005">
    <property type="protein sequence ID" value="MRH42480.1"/>
    <property type="molecule type" value="Genomic_DNA"/>
</dbReference>
<dbReference type="EC" id="3.6.1.7" evidence="2 5"/>
<evidence type="ECO:0000256" key="1">
    <source>
        <dbReference type="ARBA" id="ARBA00005614"/>
    </source>
</evidence>
<dbReference type="OrthoDB" id="9808093at2"/>
<accession>A0A6A8DAZ7</accession>
<dbReference type="PROSITE" id="PS00151">
    <property type="entry name" value="ACYLPHOSPHATASE_2"/>
    <property type="match status" value="1"/>
</dbReference>
<comment type="caution">
    <text evidence="9">The sequence shown here is derived from an EMBL/GenBank/DDBJ whole genome shotgun (WGS) entry which is preliminary data.</text>
</comment>
<name>A0A6A8DAZ7_9BACI</name>
<dbReference type="SUPFAM" id="SSF54975">
    <property type="entry name" value="Acylphosphatase/BLUF domain-like"/>
    <property type="match status" value="1"/>
</dbReference>
<gene>
    <name evidence="9" type="ORF">GH741_07255</name>
</gene>
<evidence type="ECO:0000256" key="4">
    <source>
        <dbReference type="ARBA" id="ARBA00047645"/>
    </source>
</evidence>
<reference evidence="9" key="1">
    <citation type="submission" date="2019-11" db="EMBL/GenBank/DDBJ databases">
        <authorList>
            <person name="Li J."/>
        </authorList>
    </citation>
    <scope>NUCLEOTIDE SEQUENCE</scope>
    <source>
        <strain evidence="9">B6B</strain>
    </source>
</reference>
<evidence type="ECO:0000256" key="3">
    <source>
        <dbReference type="ARBA" id="ARBA00015991"/>
    </source>
</evidence>
<evidence type="ECO:0000256" key="7">
    <source>
        <dbReference type="RuleBase" id="RU004168"/>
    </source>
</evidence>
<dbReference type="InterPro" id="IPR020456">
    <property type="entry name" value="Acylphosphatase"/>
</dbReference>
<sequence length="91" mass="10076">MLRNHLIISGVVQGVGFRMTAKQRANEVGVYGWVKNLPDGTVEIEVEGSKDKVNEFTEVIRKGPGGFIKVDHVEITTLDDPKGYSSFEVKL</sequence>
<dbReference type="PANTHER" id="PTHR47268">
    <property type="entry name" value="ACYLPHOSPHATASE"/>
    <property type="match status" value="1"/>
</dbReference>
<dbReference type="InterPro" id="IPR036046">
    <property type="entry name" value="Acylphosphatase-like_dom_sf"/>
</dbReference>
<evidence type="ECO:0000313" key="9">
    <source>
        <dbReference type="EMBL" id="MRH42480.1"/>
    </source>
</evidence>
<keyword evidence="5 6" id="KW-0378">Hydrolase</keyword>
<dbReference type="PROSITE" id="PS00150">
    <property type="entry name" value="ACYLPHOSPHATASE_1"/>
    <property type="match status" value="1"/>
</dbReference>
<proteinExistence type="inferred from homology"/>
<evidence type="ECO:0000313" key="10">
    <source>
        <dbReference type="Proteomes" id="UP000799092"/>
    </source>
</evidence>
<evidence type="ECO:0000256" key="2">
    <source>
        <dbReference type="ARBA" id="ARBA00012150"/>
    </source>
</evidence>
<dbReference type="PROSITE" id="PS51160">
    <property type="entry name" value="ACYLPHOSPHATASE_3"/>
    <property type="match status" value="1"/>
</dbReference>
<protein>
    <recommendedName>
        <fullName evidence="3 5">Acylphosphatase</fullName>
        <ecNumber evidence="2 5">3.6.1.7</ecNumber>
    </recommendedName>
</protein>
<dbReference type="AlphaFoldDB" id="A0A6A8DAZ7"/>
<dbReference type="InterPro" id="IPR001792">
    <property type="entry name" value="Acylphosphatase-like_dom"/>
</dbReference>
<dbReference type="Pfam" id="PF00708">
    <property type="entry name" value="Acylphosphatase"/>
    <property type="match status" value="1"/>
</dbReference>